<keyword evidence="4 6" id="KW-1133">Transmembrane helix</keyword>
<dbReference type="PANTHER" id="PTHR42770:SF7">
    <property type="entry name" value="MEMBRANE PROTEIN"/>
    <property type="match status" value="1"/>
</dbReference>
<reference evidence="7 8" key="1">
    <citation type="submission" date="2020-07" db="EMBL/GenBank/DDBJ databases">
        <title>Sequencing the genomes of 1000 actinobacteria strains.</title>
        <authorList>
            <person name="Klenk H.-P."/>
        </authorList>
    </citation>
    <scope>NUCLEOTIDE SEQUENCE [LARGE SCALE GENOMIC DNA]</scope>
    <source>
        <strain evidence="7 8">DSM 7487</strain>
    </source>
</reference>
<dbReference type="PANTHER" id="PTHR42770">
    <property type="entry name" value="AMINO ACID TRANSPORTER-RELATED"/>
    <property type="match status" value="1"/>
</dbReference>
<feature type="transmembrane region" description="Helical" evidence="6">
    <location>
        <begin position="191"/>
        <end position="209"/>
    </location>
</feature>
<dbReference type="RefSeq" id="WP_343077853.1">
    <property type="nucleotide sequence ID" value="NZ_BAAAGN010000005.1"/>
</dbReference>
<evidence type="ECO:0000256" key="5">
    <source>
        <dbReference type="ARBA" id="ARBA00023136"/>
    </source>
</evidence>
<evidence type="ECO:0000256" key="4">
    <source>
        <dbReference type="ARBA" id="ARBA00022989"/>
    </source>
</evidence>
<feature type="transmembrane region" description="Helical" evidence="6">
    <location>
        <begin position="376"/>
        <end position="392"/>
    </location>
</feature>
<dbReference type="GO" id="GO:0022857">
    <property type="term" value="F:transmembrane transporter activity"/>
    <property type="evidence" value="ECO:0007669"/>
    <property type="project" value="InterPro"/>
</dbReference>
<dbReference type="PIRSF" id="PIRSF006060">
    <property type="entry name" value="AA_transporter"/>
    <property type="match status" value="1"/>
</dbReference>
<comment type="caution">
    <text evidence="7">The sequence shown here is derived from an EMBL/GenBank/DDBJ whole genome shotgun (WGS) entry which is preliminary data.</text>
</comment>
<keyword evidence="3 6" id="KW-0812">Transmembrane</keyword>
<name>A0A7Y9ATR5_9ACTN</name>
<feature type="transmembrane region" description="Helical" evidence="6">
    <location>
        <begin position="49"/>
        <end position="71"/>
    </location>
</feature>
<feature type="transmembrane region" description="Helical" evidence="6">
    <location>
        <begin position="21"/>
        <end position="43"/>
    </location>
</feature>
<feature type="transmembrane region" description="Helical" evidence="6">
    <location>
        <begin position="124"/>
        <end position="141"/>
    </location>
</feature>
<feature type="transmembrane region" description="Helical" evidence="6">
    <location>
        <begin position="398"/>
        <end position="413"/>
    </location>
</feature>
<evidence type="ECO:0000256" key="3">
    <source>
        <dbReference type="ARBA" id="ARBA00022692"/>
    </source>
</evidence>
<dbReference type="Gene3D" id="1.20.1740.10">
    <property type="entry name" value="Amino acid/polyamine transporter I"/>
    <property type="match status" value="1"/>
</dbReference>
<keyword evidence="8" id="KW-1185">Reference proteome</keyword>
<dbReference type="AlphaFoldDB" id="A0A7Y9ATR5"/>
<feature type="transmembrane region" description="Helical" evidence="6">
    <location>
        <begin position="320"/>
        <end position="339"/>
    </location>
</feature>
<dbReference type="GO" id="GO:0005886">
    <property type="term" value="C:plasma membrane"/>
    <property type="evidence" value="ECO:0007669"/>
    <property type="project" value="UniProtKB-SubCell"/>
</dbReference>
<evidence type="ECO:0000313" key="8">
    <source>
        <dbReference type="Proteomes" id="UP000521922"/>
    </source>
</evidence>
<feature type="transmembrane region" description="Helical" evidence="6">
    <location>
        <begin position="153"/>
        <end position="171"/>
    </location>
</feature>
<evidence type="ECO:0000313" key="7">
    <source>
        <dbReference type="EMBL" id="NYD21604.1"/>
    </source>
</evidence>
<feature type="transmembrane region" description="Helical" evidence="6">
    <location>
        <begin position="221"/>
        <end position="247"/>
    </location>
</feature>
<feature type="transmembrane region" description="Helical" evidence="6">
    <location>
        <begin position="345"/>
        <end position="364"/>
    </location>
</feature>
<dbReference type="Pfam" id="PF13520">
    <property type="entry name" value="AA_permease_2"/>
    <property type="match status" value="1"/>
</dbReference>
<evidence type="ECO:0000256" key="6">
    <source>
        <dbReference type="SAM" id="Phobius"/>
    </source>
</evidence>
<accession>A0A7Y9ATR5</accession>
<sequence length="426" mass="42915">MTPSAQDVPGGLTRRLGRGDAVAIGLGSMLGAGVFAAFTPAAAATGSGLLLGLLLAAVVAWCNATATAQLAAAHPSSGGVYLYGREELGPWWGFLAGWGFVVGKTASCAAMAATFAAHVVPGPWQRPVAALAVVALAVVNHHGITRTARLTRVLLAVTLTALAVAVVAALAGGGPGAAAFERTGVDPGGVLASAGLLFFAFAGYARVATLGEEVRDPARTIPWAVTVALAAAVVVYAVVGAAVLAALGPARLAVQDAPLVAAAQTSGWAWAPPVVRVGAAAAALGALLALVAGIGRTGLAMARHGDLPRALAAVHPRHAVPHRVQTALAVVVTVLVLSVDLRSAIGFSSFGVLVYYLVANVAAWGQPRDRRRFPRVLQVVGAVGCVALVAALPPRSVLAGLAVFAVGIAYRAWRLRRQARRGTLPA</sequence>
<feature type="transmembrane region" description="Helical" evidence="6">
    <location>
        <begin position="92"/>
        <end position="118"/>
    </location>
</feature>
<protein>
    <submittedName>
        <fullName evidence="7">APA family basic amino acid/polyamine antiporter</fullName>
    </submittedName>
</protein>
<dbReference type="Proteomes" id="UP000521922">
    <property type="component" value="Unassembled WGS sequence"/>
</dbReference>
<proteinExistence type="predicted"/>
<feature type="transmembrane region" description="Helical" evidence="6">
    <location>
        <begin position="277"/>
        <end position="299"/>
    </location>
</feature>
<comment type="subcellular location">
    <subcellularLocation>
        <location evidence="1">Cell membrane</location>
        <topology evidence="1">Multi-pass membrane protein</topology>
    </subcellularLocation>
</comment>
<dbReference type="InterPro" id="IPR002293">
    <property type="entry name" value="AA/rel_permease1"/>
</dbReference>
<dbReference type="EMBL" id="JACCBB010000001">
    <property type="protein sequence ID" value="NYD21604.1"/>
    <property type="molecule type" value="Genomic_DNA"/>
</dbReference>
<keyword evidence="2" id="KW-1003">Cell membrane</keyword>
<dbReference type="InterPro" id="IPR050367">
    <property type="entry name" value="APC_superfamily"/>
</dbReference>
<organism evidence="7 8">
    <name type="scientific">Kineococcus aurantiacus</name>
    <dbReference type="NCBI Taxonomy" id="37633"/>
    <lineage>
        <taxon>Bacteria</taxon>
        <taxon>Bacillati</taxon>
        <taxon>Actinomycetota</taxon>
        <taxon>Actinomycetes</taxon>
        <taxon>Kineosporiales</taxon>
        <taxon>Kineosporiaceae</taxon>
        <taxon>Kineococcus</taxon>
    </lineage>
</organism>
<gene>
    <name evidence="7" type="ORF">BJ968_001144</name>
</gene>
<keyword evidence="5 6" id="KW-0472">Membrane</keyword>
<evidence type="ECO:0000256" key="2">
    <source>
        <dbReference type="ARBA" id="ARBA00022475"/>
    </source>
</evidence>
<evidence type="ECO:0000256" key="1">
    <source>
        <dbReference type="ARBA" id="ARBA00004651"/>
    </source>
</evidence>